<gene>
    <name evidence="2" type="ORF">C8N43_3615</name>
</gene>
<feature type="chain" id="PRO_5015741720" evidence="1">
    <location>
        <begin position="19"/>
        <end position="133"/>
    </location>
</feature>
<comment type="caution">
    <text evidence="2">The sequence shown here is derived from an EMBL/GenBank/DDBJ whole genome shotgun (WGS) entry which is preliminary data.</text>
</comment>
<dbReference type="Proteomes" id="UP000243978">
    <property type="component" value="Unassembled WGS sequence"/>
</dbReference>
<dbReference type="Pfam" id="PF16156">
    <property type="entry name" value="DUF4864"/>
    <property type="match status" value="1"/>
</dbReference>
<evidence type="ECO:0000313" key="3">
    <source>
        <dbReference type="Proteomes" id="UP000243978"/>
    </source>
</evidence>
<feature type="signal peptide" evidence="1">
    <location>
        <begin position="1"/>
        <end position="18"/>
    </location>
</feature>
<sequence>MRVILALVAALFVSQAAAQERIPGIEQTIQSQVDAFLAEDAATAFTFASPNIKRLFGTPERFGMMVKNGYPMVWNPSEVKFLELRRQGPFLFQKVLFIDQKGAPHVLEYNMLETEAGWQIDGVQYLVAPPVGA</sequence>
<dbReference type="RefSeq" id="WP_107847090.1">
    <property type="nucleotide sequence ID" value="NZ_QBKS01000002.1"/>
</dbReference>
<accession>A0A2T6BFG1</accession>
<dbReference type="AlphaFoldDB" id="A0A2T6BFG1"/>
<name>A0A2T6BFG1_9RHOB</name>
<keyword evidence="3" id="KW-1185">Reference proteome</keyword>
<organism evidence="2 3">
    <name type="scientific">Litoreibacter ponti</name>
    <dbReference type="NCBI Taxonomy" id="1510457"/>
    <lineage>
        <taxon>Bacteria</taxon>
        <taxon>Pseudomonadati</taxon>
        <taxon>Pseudomonadota</taxon>
        <taxon>Alphaproteobacteria</taxon>
        <taxon>Rhodobacterales</taxon>
        <taxon>Roseobacteraceae</taxon>
        <taxon>Litoreibacter</taxon>
    </lineage>
</organism>
<dbReference type="OrthoDB" id="9130422at2"/>
<keyword evidence="1" id="KW-0732">Signal</keyword>
<proteinExistence type="predicted"/>
<dbReference type="EMBL" id="QBKS01000002">
    <property type="protein sequence ID" value="PTX54794.1"/>
    <property type="molecule type" value="Genomic_DNA"/>
</dbReference>
<protein>
    <submittedName>
        <fullName evidence="2">Uncharacterized protein DUF4864</fullName>
    </submittedName>
</protein>
<dbReference type="InterPro" id="IPR032347">
    <property type="entry name" value="DUF4864"/>
</dbReference>
<evidence type="ECO:0000313" key="2">
    <source>
        <dbReference type="EMBL" id="PTX54794.1"/>
    </source>
</evidence>
<reference evidence="2 3" key="1">
    <citation type="submission" date="2018-04" db="EMBL/GenBank/DDBJ databases">
        <title>Genomic Encyclopedia of Archaeal and Bacterial Type Strains, Phase II (KMG-II): from individual species to whole genera.</title>
        <authorList>
            <person name="Goeker M."/>
        </authorList>
    </citation>
    <scope>NUCLEOTIDE SEQUENCE [LARGE SCALE GENOMIC DNA]</scope>
    <source>
        <strain evidence="2 3">DSM 100977</strain>
    </source>
</reference>
<evidence type="ECO:0000256" key="1">
    <source>
        <dbReference type="SAM" id="SignalP"/>
    </source>
</evidence>